<dbReference type="EMBL" id="JAIWYP010000001">
    <property type="protein sequence ID" value="KAH3895317.1"/>
    <property type="molecule type" value="Genomic_DNA"/>
</dbReference>
<name>A0A9D4NL70_DREPO</name>
<evidence type="ECO:0000313" key="1">
    <source>
        <dbReference type="EMBL" id="KAH3895317.1"/>
    </source>
</evidence>
<reference evidence="1" key="2">
    <citation type="submission" date="2020-11" db="EMBL/GenBank/DDBJ databases">
        <authorList>
            <person name="McCartney M.A."/>
            <person name="Auch B."/>
            <person name="Kono T."/>
            <person name="Mallez S."/>
            <person name="Becker A."/>
            <person name="Gohl D.M."/>
            <person name="Silverstein K.A.T."/>
            <person name="Koren S."/>
            <person name="Bechman K.B."/>
            <person name="Herman A."/>
            <person name="Abrahante J.E."/>
            <person name="Garbe J."/>
        </authorList>
    </citation>
    <scope>NUCLEOTIDE SEQUENCE</scope>
    <source>
        <strain evidence="1">Duluth1</strain>
        <tissue evidence="1">Whole animal</tissue>
    </source>
</reference>
<keyword evidence="2" id="KW-1185">Reference proteome</keyword>
<evidence type="ECO:0000313" key="2">
    <source>
        <dbReference type="Proteomes" id="UP000828390"/>
    </source>
</evidence>
<reference evidence="1" key="1">
    <citation type="journal article" date="2019" name="bioRxiv">
        <title>The Genome of the Zebra Mussel, Dreissena polymorpha: A Resource for Invasive Species Research.</title>
        <authorList>
            <person name="McCartney M.A."/>
            <person name="Auch B."/>
            <person name="Kono T."/>
            <person name="Mallez S."/>
            <person name="Zhang Y."/>
            <person name="Obille A."/>
            <person name="Becker A."/>
            <person name="Abrahante J.E."/>
            <person name="Garbe J."/>
            <person name="Badalamenti J.P."/>
            <person name="Herman A."/>
            <person name="Mangelson H."/>
            <person name="Liachko I."/>
            <person name="Sullivan S."/>
            <person name="Sone E.D."/>
            <person name="Koren S."/>
            <person name="Silverstein K.A.T."/>
            <person name="Beckman K.B."/>
            <person name="Gohl D.M."/>
        </authorList>
    </citation>
    <scope>NUCLEOTIDE SEQUENCE</scope>
    <source>
        <strain evidence="1">Duluth1</strain>
        <tissue evidence="1">Whole animal</tissue>
    </source>
</reference>
<proteinExistence type="predicted"/>
<gene>
    <name evidence="1" type="ORF">DPMN_019479</name>
</gene>
<accession>A0A9D4NL70</accession>
<comment type="caution">
    <text evidence="1">The sequence shown here is derived from an EMBL/GenBank/DDBJ whole genome shotgun (WGS) entry which is preliminary data.</text>
</comment>
<organism evidence="1 2">
    <name type="scientific">Dreissena polymorpha</name>
    <name type="common">Zebra mussel</name>
    <name type="synonym">Mytilus polymorpha</name>
    <dbReference type="NCBI Taxonomy" id="45954"/>
    <lineage>
        <taxon>Eukaryota</taxon>
        <taxon>Metazoa</taxon>
        <taxon>Spiralia</taxon>
        <taxon>Lophotrochozoa</taxon>
        <taxon>Mollusca</taxon>
        <taxon>Bivalvia</taxon>
        <taxon>Autobranchia</taxon>
        <taxon>Heteroconchia</taxon>
        <taxon>Euheterodonta</taxon>
        <taxon>Imparidentia</taxon>
        <taxon>Neoheterodontei</taxon>
        <taxon>Myida</taxon>
        <taxon>Dreissenoidea</taxon>
        <taxon>Dreissenidae</taxon>
        <taxon>Dreissena</taxon>
    </lineage>
</organism>
<dbReference type="Proteomes" id="UP000828390">
    <property type="component" value="Unassembled WGS sequence"/>
</dbReference>
<protein>
    <submittedName>
        <fullName evidence="1">Uncharacterized protein</fullName>
    </submittedName>
</protein>
<dbReference type="AlphaFoldDB" id="A0A9D4NL70"/>
<sequence>MTCMLQPLDIGVNKPMKQMLQLKWNEWYCSGPQSYTAGGDEESRNWRISASG</sequence>